<dbReference type="SUPFAM" id="SSF46785">
    <property type="entry name" value="Winged helix' DNA-binding domain"/>
    <property type="match status" value="1"/>
</dbReference>
<sequence>MNEKHASQDNKELHLDLSQYFPYQLATLDTAVSQSISQLYSGRFNLNRQEWRIMAALGTKKAMSAKEISAHCNLEKMQVSRTISRLKDSELILQQEDHADRRYTRLSLTEKGKAIYRKLVPLILAREAFILSALSEEELDQLLSLMEKIRQKALELQQWG</sequence>
<keyword evidence="3" id="KW-0804">Transcription</keyword>
<gene>
    <name evidence="5" type="ORF">KDX31_04125</name>
</gene>
<evidence type="ECO:0000256" key="2">
    <source>
        <dbReference type="ARBA" id="ARBA00023125"/>
    </source>
</evidence>
<evidence type="ECO:0000256" key="3">
    <source>
        <dbReference type="ARBA" id="ARBA00023163"/>
    </source>
</evidence>
<evidence type="ECO:0000256" key="1">
    <source>
        <dbReference type="ARBA" id="ARBA00023015"/>
    </source>
</evidence>
<keyword evidence="2" id="KW-0238">DNA-binding</keyword>
<evidence type="ECO:0000313" key="5">
    <source>
        <dbReference type="EMBL" id="UTW04213.1"/>
    </source>
</evidence>
<name>A0ABY5GW50_9GAMM</name>
<accession>A0ABY5GW50</accession>
<keyword evidence="6" id="KW-1185">Reference proteome</keyword>
<keyword evidence="1" id="KW-0805">Transcription regulation</keyword>
<protein>
    <submittedName>
        <fullName evidence="5">MarR family transcriptional regulator</fullName>
    </submittedName>
</protein>
<dbReference type="SMART" id="SM00347">
    <property type="entry name" value="HTH_MARR"/>
    <property type="match status" value="1"/>
</dbReference>
<dbReference type="EMBL" id="CP073344">
    <property type="protein sequence ID" value="UTW04213.1"/>
    <property type="molecule type" value="Genomic_DNA"/>
</dbReference>
<dbReference type="Gene3D" id="1.10.10.10">
    <property type="entry name" value="Winged helix-like DNA-binding domain superfamily/Winged helix DNA-binding domain"/>
    <property type="match status" value="1"/>
</dbReference>
<dbReference type="PROSITE" id="PS50995">
    <property type="entry name" value="HTH_MARR_2"/>
    <property type="match status" value="1"/>
</dbReference>
<reference evidence="5" key="1">
    <citation type="submission" date="2021-04" db="EMBL/GenBank/DDBJ databases">
        <title>Oceanospirillales bacteria with DddD are important DMSP degraders in coastal seawater.</title>
        <authorList>
            <person name="Liu J."/>
        </authorList>
    </citation>
    <scope>NUCLEOTIDE SEQUENCE</scope>
    <source>
        <strain evidence="5">GY6</strain>
    </source>
</reference>
<dbReference type="Pfam" id="PF13463">
    <property type="entry name" value="HTH_27"/>
    <property type="match status" value="1"/>
</dbReference>
<feature type="domain" description="HTH marR-type" evidence="4">
    <location>
        <begin position="18"/>
        <end position="151"/>
    </location>
</feature>
<dbReference type="PRINTS" id="PR00598">
    <property type="entry name" value="HTHMARR"/>
</dbReference>
<organism evidence="5 6">
    <name type="scientific">Amphritea atlantica</name>
    <dbReference type="NCBI Taxonomy" id="355243"/>
    <lineage>
        <taxon>Bacteria</taxon>
        <taxon>Pseudomonadati</taxon>
        <taxon>Pseudomonadota</taxon>
        <taxon>Gammaproteobacteria</taxon>
        <taxon>Oceanospirillales</taxon>
        <taxon>Oceanospirillaceae</taxon>
        <taxon>Amphritea</taxon>
    </lineage>
</organism>
<dbReference type="InterPro" id="IPR036390">
    <property type="entry name" value="WH_DNA-bd_sf"/>
</dbReference>
<evidence type="ECO:0000313" key="6">
    <source>
        <dbReference type="Proteomes" id="UP001059950"/>
    </source>
</evidence>
<evidence type="ECO:0000259" key="4">
    <source>
        <dbReference type="PROSITE" id="PS50995"/>
    </source>
</evidence>
<dbReference type="PANTHER" id="PTHR42756:SF1">
    <property type="entry name" value="TRANSCRIPTIONAL REPRESSOR OF EMRAB OPERON"/>
    <property type="match status" value="1"/>
</dbReference>
<proteinExistence type="predicted"/>
<dbReference type="InterPro" id="IPR036388">
    <property type="entry name" value="WH-like_DNA-bd_sf"/>
</dbReference>
<dbReference type="Proteomes" id="UP001059950">
    <property type="component" value="Chromosome"/>
</dbReference>
<dbReference type="PANTHER" id="PTHR42756">
    <property type="entry name" value="TRANSCRIPTIONAL REGULATOR, MARR"/>
    <property type="match status" value="1"/>
</dbReference>
<dbReference type="InterPro" id="IPR000835">
    <property type="entry name" value="HTH_MarR-typ"/>
</dbReference>